<dbReference type="EMBL" id="BKCG01000001">
    <property type="protein sequence ID" value="GER57899.1"/>
    <property type="molecule type" value="Genomic_DNA"/>
</dbReference>
<dbReference type="Proteomes" id="UP000326509">
    <property type="component" value="Unassembled WGS sequence"/>
</dbReference>
<evidence type="ECO:0008006" key="3">
    <source>
        <dbReference type="Google" id="ProtNLM"/>
    </source>
</evidence>
<evidence type="ECO:0000313" key="1">
    <source>
        <dbReference type="EMBL" id="GER57899.1"/>
    </source>
</evidence>
<keyword evidence="2" id="KW-1185">Reference proteome</keyword>
<organism evidence="1 2">
    <name type="scientific">Patiriisocius marinus</name>
    <dbReference type="NCBI Taxonomy" id="1397112"/>
    <lineage>
        <taxon>Bacteria</taxon>
        <taxon>Pseudomonadati</taxon>
        <taxon>Bacteroidota</taxon>
        <taxon>Flavobacteriia</taxon>
        <taxon>Flavobacteriales</taxon>
        <taxon>Flavobacteriaceae</taxon>
        <taxon>Patiriisocius</taxon>
    </lineage>
</organism>
<sequence>MITFIIKEPKMIYITQLIFLKQGKEKIFLEFEKFAIPLMKKYNGKMIYRLRPDKNSYVSSTAGHPYEIHFISFTSEEDLNAFMNDDSRLSFIHLKEESIKSTILVKGVKM</sequence>
<name>A0A5J4ILK7_9FLAO</name>
<protein>
    <recommendedName>
        <fullName evidence="3">DUF1330 domain-containing protein</fullName>
    </recommendedName>
</protein>
<gene>
    <name evidence="1" type="ORF">ULMA_00070</name>
</gene>
<proteinExistence type="predicted"/>
<reference evidence="1 2" key="1">
    <citation type="submission" date="2019-08" db="EMBL/GenBank/DDBJ databases">
        <title>Draft genome sequence of Ulvibacter marinus type strain NBRC 109484.</title>
        <authorList>
            <person name="Kawano K."/>
            <person name="Ushijima N."/>
            <person name="Kihara M."/>
            <person name="Itoh H."/>
        </authorList>
    </citation>
    <scope>NUCLEOTIDE SEQUENCE [LARGE SCALE GENOMIC DNA]</scope>
    <source>
        <strain evidence="1 2">NBRC 109484</strain>
    </source>
</reference>
<comment type="caution">
    <text evidence="1">The sequence shown here is derived from an EMBL/GenBank/DDBJ whole genome shotgun (WGS) entry which is preliminary data.</text>
</comment>
<accession>A0A5J4ILK7</accession>
<dbReference type="AlphaFoldDB" id="A0A5J4ILK7"/>
<evidence type="ECO:0000313" key="2">
    <source>
        <dbReference type="Proteomes" id="UP000326509"/>
    </source>
</evidence>